<name>A0A0P7HZV6_9RHOB</name>
<proteinExistence type="inferred from homology"/>
<dbReference type="STRING" id="154981.AKJ29_07625"/>
<dbReference type="Pfam" id="PF01266">
    <property type="entry name" value="DAO"/>
    <property type="match status" value="1"/>
</dbReference>
<dbReference type="PANTHER" id="PTHR13847">
    <property type="entry name" value="SARCOSINE DEHYDROGENASE-RELATED"/>
    <property type="match status" value="1"/>
</dbReference>
<dbReference type="EMBL" id="LKBA01000019">
    <property type="protein sequence ID" value="KPN62133.1"/>
    <property type="molecule type" value="Genomic_DNA"/>
</dbReference>
<keyword evidence="5" id="KW-1185">Reference proteome</keyword>
<sequence>MKPFPIADTSPVVHENPLPKAADLVVIGGGVIGITTALFAARDGLKVVVLEKGRVAGEQSGRNWGWIRVQGRDHAEVPIACHAQQLWQELAAQLDTDIGLRQSGVAYLAANPQEEQEFLPFLAVAKEHGLSTRLLNGDATADLMRGARTRFHSALWTETDMRAEPFLAVPALARLAAREGVCVVENCAVRGLDRSGGEVTGVLTDRGHVIKSRQVVLAAGAWSSLFLRRHGVTIPQLAVRATVAQTKPLPEVASFAATGGGPVSFRRRADGGYTLAPGGFHEFMIGPDAIRACRAFWPLVKQDPFGTRYLPAAPTGYPDAWATPRHWRDDEVSPFEQMRVLKPRPHLGKVDALARGFATLFPDLGEVGLERAWAGMIDAMPDVVPIVDAVQNLPGVILATGMSGHGFGIGPGFGRIVADLVQGRAPGHDISRFRFSRFSEGAPLELGPAL</sequence>
<evidence type="ECO:0000256" key="2">
    <source>
        <dbReference type="ARBA" id="ARBA00023002"/>
    </source>
</evidence>
<evidence type="ECO:0000313" key="5">
    <source>
        <dbReference type="Proteomes" id="UP000050471"/>
    </source>
</evidence>
<reference evidence="4 5" key="1">
    <citation type="submission" date="2015-09" db="EMBL/GenBank/DDBJ databases">
        <title>Draft genome sequence of Aliiroseovarius crassostreae CV919-312TSm, the causative agent of Roseovarius Oyster Disease (formerly Juvenile Oyster Disease).</title>
        <authorList>
            <person name="Kessner L."/>
            <person name="Spinard E."/>
            <person name="Nelson D."/>
        </authorList>
    </citation>
    <scope>NUCLEOTIDE SEQUENCE [LARGE SCALE GENOMIC DNA]</scope>
    <source>
        <strain evidence="4 5">CV919-312</strain>
    </source>
</reference>
<dbReference type="SUPFAM" id="SSF51905">
    <property type="entry name" value="FAD/NAD(P)-binding domain"/>
    <property type="match status" value="1"/>
</dbReference>
<dbReference type="PANTHER" id="PTHR13847:SF280">
    <property type="entry name" value="D-AMINO ACID DEHYDROGENASE"/>
    <property type="match status" value="1"/>
</dbReference>
<dbReference type="GO" id="GO:0008718">
    <property type="term" value="F:D-amino-acid dehydrogenase activity"/>
    <property type="evidence" value="ECO:0007669"/>
    <property type="project" value="TreeGrafter"/>
</dbReference>
<dbReference type="GO" id="GO:0005886">
    <property type="term" value="C:plasma membrane"/>
    <property type="evidence" value="ECO:0007669"/>
    <property type="project" value="TreeGrafter"/>
</dbReference>
<comment type="similarity">
    <text evidence="1">Belongs to the DadA oxidoreductase family.</text>
</comment>
<keyword evidence="4" id="KW-0813">Transport</keyword>
<dbReference type="InterPro" id="IPR036188">
    <property type="entry name" value="FAD/NAD-bd_sf"/>
</dbReference>
<dbReference type="GO" id="GO:0005737">
    <property type="term" value="C:cytoplasm"/>
    <property type="evidence" value="ECO:0007669"/>
    <property type="project" value="TreeGrafter"/>
</dbReference>
<dbReference type="Proteomes" id="UP000050471">
    <property type="component" value="Unassembled WGS sequence"/>
</dbReference>
<evidence type="ECO:0000259" key="3">
    <source>
        <dbReference type="Pfam" id="PF01266"/>
    </source>
</evidence>
<dbReference type="InterPro" id="IPR006076">
    <property type="entry name" value="FAD-dep_OxRdtase"/>
</dbReference>
<dbReference type="Gene3D" id="3.30.9.10">
    <property type="entry name" value="D-Amino Acid Oxidase, subunit A, domain 2"/>
    <property type="match status" value="2"/>
</dbReference>
<dbReference type="Gene3D" id="3.50.50.60">
    <property type="entry name" value="FAD/NAD(P)-binding domain"/>
    <property type="match status" value="2"/>
</dbReference>
<keyword evidence="2" id="KW-0560">Oxidoreductase</keyword>
<dbReference type="AlphaFoldDB" id="A0A0P7HZV6"/>
<dbReference type="GO" id="GO:0055130">
    <property type="term" value="P:D-alanine catabolic process"/>
    <property type="evidence" value="ECO:0007669"/>
    <property type="project" value="TreeGrafter"/>
</dbReference>
<evidence type="ECO:0000256" key="1">
    <source>
        <dbReference type="ARBA" id="ARBA00009410"/>
    </source>
</evidence>
<keyword evidence="4" id="KW-0762">Sugar transport</keyword>
<dbReference type="RefSeq" id="WP_055191530.1">
    <property type="nucleotide sequence ID" value="NZ_FPBS01000005.1"/>
</dbReference>
<gene>
    <name evidence="4" type="ORF">AKJ29_07625</name>
</gene>
<dbReference type="OrthoDB" id="9787190at2"/>
<organism evidence="4 5">
    <name type="scientific">Aliiroseovarius crassostreae</name>
    <dbReference type="NCBI Taxonomy" id="154981"/>
    <lineage>
        <taxon>Bacteria</taxon>
        <taxon>Pseudomonadati</taxon>
        <taxon>Pseudomonadota</taxon>
        <taxon>Alphaproteobacteria</taxon>
        <taxon>Rhodobacterales</taxon>
        <taxon>Paracoccaceae</taxon>
        <taxon>Aliiroseovarius</taxon>
    </lineage>
</organism>
<evidence type="ECO:0000313" key="4">
    <source>
        <dbReference type="EMBL" id="KPN62133.1"/>
    </source>
</evidence>
<feature type="domain" description="FAD dependent oxidoreductase" evidence="3">
    <location>
        <begin position="23"/>
        <end position="420"/>
    </location>
</feature>
<protein>
    <submittedName>
        <fullName evidence="4">PTS sugar transporter subunit IID</fullName>
    </submittedName>
</protein>
<comment type="caution">
    <text evidence="4">The sequence shown here is derived from an EMBL/GenBank/DDBJ whole genome shotgun (WGS) entry which is preliminary data.</text>
</comment>
<accession>A0A0P7HZV6</accession>